<protein>
    <submittedName>
        <fullName evidence="1">Uncharacterized protein</fullName>
    </submittedName>
</protein>
<reference evidence="1" key="1">
    <citation type="submission" date="2023-07" db="EMBL/GenBank/DDBJ databases">
        <authorList>
            <consortium name="AG Swart"/>
            <person name="Singh M."/>
            <person name="Singh A."/>
            <person name="Seah K."/>
            <person name="Emmerich C."/>
        </authorList>
    </citation>
    <scope>NUCLEOTIDE SEQUENCE</scope>
    <source>
        <strain evidence="1">DP1</strain>
    </source>
</reference>
<sequence length="100" mass="10579">MLLIIVLLTTSCLAEWVPGLSPLLLASLEMVGVGSVTGCLGLADGLEPCANKVTSSSDLNRYEWSSSLKVSGAWTTCSSGVICVRSEKLIEVLSMEKVFL</sequence>
<dbReference type="Proteomes" id="UP001295684">
    <property type="component" value="Unassembled WGS sequence"/>
</dbReference>
<gene>
    <name evidence="1" type="ORF">ECRASSUSDP1_LOCUS22711</name>
</gene>
<evidence type="ECO:0000313" key="1">
    <source>
        <dbReference type="EMBL" id="CAI2381260.1"/>
    </source>
</evidence>
<comment type="caution">
    <text evidence="1">The sequence shown here is derived from an EMBL/GenBank/DDBJ whole genome shotgun (WGS) entry which is preliminary data.</text>
</comment>
<keyword evidence="2" id="KW-1185">Reference proteome</keyword>
<name>A0AAD2D691_EUPCR</name>
<dbReference type="AlphaFoldDB" id="A0AAD2D691"/>
<organism evidence="1 2">
    <name type="scientific">Euplotes crassus</name>
    <dbReference type="NCBI Taxonomy" id="5936"/>
    <lineage>
        <taxon>Eukaryota</taxon>
        <taxon>Sar</taxon>
        <taxon>Alveolata</taxon>
        <taxon>Ciliophora</taxon>
        <taxon>Intramacronucleata</taxon>
        <taxon>Spirotrichea</taxon>
        <taxon>Hypotrichia</taxon>
        <taxon>Euplotida</taxon>
        <taxon>Euplotidae</taxon>
        <taxon>Moneuplotes</taxon>
    </lineage>
</organism>
<evidence type="ECO:0000313" key="2">
    <source>
        <dbReference type="Proteomes" id="UP001295684"/>
    </source>
</evidence>
<proteinExistence type="predicted"/>
<dbReference type="EMBL" id="CAMPGE010023306">
    <property type="protein sequence ID" value="CAI2381260.1"/>
    <property type="molecule type" value="Genomic_DNA"/>
</dbReference>
<accession>A0AAD2D691</accession>